<dbReference type="GO" id="GO:0005829">
    <property type="term" value="C:cytosol"/>
    <property type="evidence" value="ECO:0007669"/>
    <property type="project" value="TreeGrafter"/>
</dbReference>
<dbReference type="PANTHER" id="PTHR35447:SF1">
    <property type="entry name" value="BH3-INTERACTING DOMAIN DEATH AGONIST"/>
    <property type="match status" value="1"/>
</dbReference>
<dbReference type="KEGG" id="char:105905157"/>
<feature type="coiled-coil region" evidence="9">
    <location>
        <begin position="23"/>
        <end position="50"/>
    </location>
</feature>
<keyword evidence="4" id="KW-0963">Cytoplasm</keyword>
<accession>A0A6P3W382</accession>
<dbReference type="RefSeq" id="XP_012688608.1">
    <property type="nucleotide sequence ID" value="XM_012833154.3"/>
</dbReference>
<sequence>MDVTGDANTAFGNITSQVFLTFLQQKGCQNVELEQELSDLERKLKHVQDINCNSVGLACTYGAPNREVYSGDDDELQTDGHSPSVHFQHLLQNHHPNVHAPPPAVPIPDPALRGVALELIEIADQLENSVMARATDNLLRSLQNSNSLQWSKHLAQAVENVHGALQRSRGLDDLPQERLLMALSLSLIKGVCERTPRFLCDLFRIWQQQDHHLR</sequence>
<evidence type="ECO:0000256" key="2">
    <source>
        <dbReference type="ARBA" id="ARBA00004496"/>
    </source>
</evidence>
<dbReference type="GO" id="GO:2001238">
    <property type="term" value="P:positive regulation of extrinsic apoptotic signaling pathway"/>
    <property type="evidence" value="ECO:0007669"/>
    <property type="project" value="TreeGrafter"/>
</dbReference>
<dbReference type="CTD" id="559425"/>
<evidence type="ECO:0000313" key="11">
    <source>
        <dbReference type="RefSeq" id="XP_012688608.1"/>
    </source>
</evidence>
<dbReference type="InterPro" id="IPR010479">
    <property type="entry name" value="BID"/>
</dbReference>
<evidence type="ECO:0000313" key="10">
    <source>
        <dbReference type="Proteomes" id="UP000515152"/>
    </source>
</evidence>
<evidence type="ECO:0000256" key="9">
    <source>
        <dbReference type="SAM" id="Coils"/>
    </source>
</evidence>
<dbReference type="GO" id="GO:0008637">
    <property type="term" value="P:apoptotic mitochondrial changes"/>
    <property type="evidence" value="ECO:0007669"/>
    <property type="project" value="TreeGrafter"/>
</dbReference>
<dbReference type="AlphaFoldDB" id="A0A6P3W382"/>
<dbReference type="Gene3D" id="1.10.437.10">
    <property type="entry name" value="Blc2-like"/>
    <property type="match status" value="1"/>
</dbReference>
<keyword evidence="5" id="KW-0053">Apoptosis</keyword>
<evidence type="ECO:0000256" key="6">
    <source>
        <dbReference type="ARBA" id="ARBA00022787"/>
    </source>
</evidence>
<name>A0A6P3W382_CLUHA</name>
<keyword evidence="7" id="KW-0496">Mitochondrion</keyword>
<dbReference type="GO" id="GO:0090200">
    <property type="term" value="P:positive regulation of release of cytochrome c from mitochondria"/>
    <property type="evidence" value="ECO:0007669"/>
    <property type="project" value="TreeGrafter"/>
</dbReference>
<dbReference type="Proteomes" id="UP000515152">
    <property type="component" value="Chromosome 3"/>
</dbReference>
<evidence type="ECO:0000256" key="8">
    <source>
        <dbReference type="ARBA" id="ARBA00023136"/>
    </source>
</evidence>
<organism evidence="10 11">
    <name type="scientific">Clupea harengus</name>
    <name type="common">Atlantic herring</name>
    <dbReference type="NCBI Taxonomy" id="7950"/>
    <lineage>
        <taxon>Eukaryota</taxon>
        <taxon>Metazoa</taxon>
        <taxon>Chordata</taxon>
        <taxon>Craniata</taxon>
        <taxon>Vertebrata</taxon>
        <taxon>Euteleostomi</taxon>
        <taxon>Actinopterygii</taxon>
        <taxon>Neopterygii</taxon>
        <taxon>Teleostei</taxon>
        <taxon>Clupei</taxon>
        <taxon>Clupeiformes</taxon>
        <taxon>Clupeoidei</taxon>
        <taxon>Clupeidae</taxon>
        <taxon>Clupea</taxon>
    </lineage>
</organism>
<comment type="subcellular location">
    <subcellularLocation>
        <location evidence="2">Cytoplasm</location>
    </subcellularLocation>
    <subcellularLocation>
        <location evidence="1">Mitochondrion outer membrane</location>
    </subcellularLocation>
</comment>
<dbReference type="Pfam" id="PF06393">
    <property type="entry name" value="BID"/>
    <property type="match status" value="1"/>
</dbReference>
<dbReference type="PANTHER" id="PTHR35447">
    <property type="entry name" value="BH3-INTERACTING DOMAIN DEATH AGONIST"/>
    <property type="match status" value="1"/>
</dbReference>
<dbReference type="GO" id="GO:2001244">
    <property type="term" value="P:positive regulation of intrinsic apoptotic signaling pathway"/>
    <property type="evidence" value="ECO:0007669"/>
    <property type="project" value="TreeGrafter"/>
</dbReference>
<dbReference type="GeneID" id="105905157"/>
<keyword evidence="9" id="KW-0175">Coiled coil</keyword>
<dbReference type="SUPFAM" id="SSF56854">
    <property type="entry name" value="Bcl-2 inhibitors of programmed cell death"/>
    <property type="match status" value="1"/>
</dbReference>
<dbReference type="InterPro" id="IPR036834">
    <property type="entry name" value="Bcl-2-like_sf"/>
</dbReference>
<evidence type="ECO:0000313" key="12">
    <source>
        <dbReference type="RefSeq" id="XP_042559599.1"/>
    </source>
</evidence>
<evidence type="ECO:0000256" key="5">
    <source>
        <dbReference type="ARBA" id="ARBA00022703"/>
    </source>
</evidence>
<evidence type="ECO:0000256" key="1">
    <source>
        <dbReference type="ARBA" id="ARBA00004294"/>
    </source>
</evidence>
<reference evidence="11 12" key="1">
    <citation type="submission" date="2025-04" db="UniProtKB">
        <authorList>
            <consortium name="RefSeq"/>
        </authorList>
    </citation>
    <scope>IDENTIFICATION</scope>
</reference>
<proteinExistence type="predicted"/>
<gene>
    <name evidence="11 12" type="primary">bida</name>
</gene>
<evidence type="ECO:0000256" key="3">
    <source>
        <dbReference type="ARBA" id="ARBA00015802"/>
    </source>
</evidence>
<keyword evidence="6" id="KW-1000">Mitochondrion outer membrane</keyword>
<dbReference type="GO" id="GO:0005741">
    <property type="term" value="C:mitochondrial outer membrane"/>
    <property type="evidence" value="ECO:0007669"/>
    <property type="project" value="UniProtKB-SubCell"/>
</dbReference>
<keyword evidence="8" id="KW-0472">Membrane</keyword>
<evidence type="ECO:0000256" key="7">
    <source>
        <dbReference type="ARBA" id="ARBA00023128"/>
    </source>
</evidence>
<dbReference type="RefSeq" id="XP_042559599.1">
    <property type="nucleotide sequence ID" value="XM_042703665.1"/>
</dbReference>
<protein>
    <recommendedName>
        <fullName evidence="3">BH3-interacting domain death agonist</fullName>
    </recommendedName>
</protein>
<dbReference type="OrthoDB" id="9941774at2759"/>
<keyword evidence="10" id="KW-1185">Reference proteome</keyword>
<evidence type="ECO:0000256" key="4">
    <source>
        <dbReference type="ARBA" id="ARBA00022490"/>
    </source>
</evidence>